<organism evidence="2 3">
    <name type="scientific">Candidatus Accumulibacter vicinus</name>
    <dbReference type="NCBI Taxonomy" id="2954382"/>
    <lineage>
        <taxon>Bacteria</taxon>
        <taxon>Pseudomonadati</taxon>
        <taxon>Pseudomonadota</taxon>
        <taxon>Betaproteobacteria</taxon>
        <taxon>Candidatus Accumulibacter</taxon>
    </lineage>
</organism>
<proteinExistence type="predicted"/>
<feature type="region of interest" description="Disordered" evidence="1">
    <location>
        <begin position="82"/>
        <end position="106"/>
    </location>
</feature>
<accession>A0A084XYR3</accession>
<evidence type="ECO:0000313" key="2">
    <source>
        <dbReference type="EMBL" id="KFB67607.1"/>
    </source>
</evidence>
<dbReference type="AlphaFoldDB" id="A0A084XYR3"/>
<comment type="caution">
    <text evidence="2">The sequence shown here is derived from an EMBL/GenBank/DDBJ whole genome shotgun (WGS) entry which is preliminary data.</text>
</comment>
<reference evidence="2 3" key="1">
    <citation type="submission" date="2014-07" db="EMBL/GenBank/DDBJ databases">
        <title>Expanding our view of genomic diversity in Candidatus Accumulibacter clades.</title>
        <authorList>
            <person name="Skennerton C.T."/>
            <person name="Barr J.J."/>
            <person name="Slater F.R."/>
            <person name="Bond P.L."/>
            <person name="Tyson G.W."/>
        </authorList>
    </citation>
    <scope>NUCLEOTIDE SEQUENCE [LARGE SCALE GENOMIC DNA]</scope>
    <source>
        <strain evidence="3">SK-01</strain>
    </source>
</reference>
<protein>
    <submittedName>
        <fullName evidence="2">Uncharacterized protein</fullName>
    </submittedName>
</protein>
<dbReference type="EMBL" id="JDSS02000027">
    <property type="protein sequence ID" value="KFB67607.1"/>
    <property type="molecule type" value="Genomic_DNA"/>
</dbReference>
<dbReference type="Proteomes" id="UP000019812">
    <property type="component" value="Unassembled WGS sequence"/>
</dbReference>
<evidence type="ECO:0000256" key="1">
    <source>
        <dbReference type="SAM" id="MobiDB-lite"/>
    </source>
</evidence>
<sequence>MTQRVAIHRGIVVCRHIGRCNHVAGQNASQRAAQRQPFLRLQRCQLAANEGSCLLDRQCIGIVIVETTEAVSEMHGRFRRMGGGLSVRHAGRARPPRPGTAGDQPPVIDMKRTTCGASIW</sequence>
<evidence type="ECO:0000313" key="3">
    <source>
        <dbReference type="Proteomes" id="UP000019812"/>
    </source>
</evidence>
<name>A0A084XYR3_9PROT</name>
<gene>
    <name evidence="2" type="ORF">CAPSK01_003050</name>
</gene>